<comment type="caution">
    <text evidence="1">The sequence shown here is derived from an EMBL/GenBank/DDBJ whole genome shotgun (WGS) entry which is preliminary data.</text>
</comment>
<organism evidence="1 2">
    <name type="scientific">Candidatus Riesia pediculischaeffi PTSU</name>
    <dbReference type="NCBI Taxonomy" id="1401651"/>
    <lineage>
        <taxon>Bacteria</taxon>
        <taxon>Pseudomonadati</taxon>
        <taxon>Pseudomonadota</taxon>
        <taxon>Gammaproteobacteria</taxon>
        <taxon>Enterobacterales</taxon>
        <taxon>Enterobacteriaceae</taxon>
        <taxon>Candidatus Riesia</taxon>
    </lineage>
</organism>
<reference evidence="1 2" key="1">
    <citation type="journal article" date="2014" name="G3 (Bethesda)">
        <title>Genome sequence of Candidatus Riesia pediculischaeffi, endosymbiont of chimpanzee lice, and genomic comparison of recently acquired endosymbionts from human and chimpanzee lice.</title>
        <authorList>
            <person name="Boyd B.M."/>
            <person name="Allen J.M."/>
            <person name="de Crecy-Lagard V."/>
            <person name="Reed D.L."/>
        </authorList>
    </citation>
    <scope>NUCLEOTIDE SEQUENCE [LARGE SCALE GENOMIC DNA]</scope>
    <source>
        <strain evidence="1 2">PTSU</strain>
    </source>
</reference>
<dbReference type="Proteomes" id="UP000054529">
    <property type="component" value="Unassembled WGS sequence"/>
</dbReference>
<dbReference type="AlphaFoldDB" id="A0A0C1RZP8"/>
<protein>
    <submittedName>
        <fullName evidence="1">Uncharacterized protein</fullName>
    </submittedName>
</protein>
<gene>
    <name evidence="1" type="ORF">P689_122249</name>
</gene>
<dbReference type="HOGENOM" id="CLU_3197473_0_0_6"/>
<proteinExistence type="predicted"/>
<accession>A0A0C1RZP8</accession>
<dbReference type="EMBL" id="AWXV01000004">
    <property type="protein sequence ID" value="KIE63767.1"/>
    <property type="molecule type" value="Genomic_DNA"/>
</dbReference>
<evidence type="ECO:0000313" key="2">
    <source>
        <dbReference type="Proteomes" id="UP000054529"/>
    </source>
</evidence>
<sequence length="45" mass="5351">MLISLSLILISCSLHDRGDMLLDEIFRKHFLFLIRGYQYFLGSFK</sequence>
<evidence type="ECO:0000313" key="1">
    <source>
        <dbReference type="EMBL" id="KIE63767.1"/>
    </source>
</evidence>
<name>A0A0C1RZP8_9ENTR</name>